<sequence length="93" mass="10949">MILEYKIDELNVQSAWLKTLYDLVDELNCKCQTFFEESYNPKMKCFGSVRIVKIVGSNSMLGWLKLRMERYTHFIDSLNSQNTSFTTSFNDDD</sequence>
<name>A0A9D1FGW5_9BACT</name>
<proteinExistence type="predicted"/>
<accession>A0A9D1FGW5</accession>
<organism evidence="1 2">
    <name type="scientific">Candidatus Galligastranaerophilus intestinavium</name>
    <dbReference type="NCBI Taxonomy" id="2840836"/>
    <lineage>
        <taxon>Bacteria</taxon>
        <taxon>Candidatus Galligastranaerophilus</taxon>
    </lineage>
</organism>
<comment type="caution">
    <text evidence="1">The sequence shown here is derived from an EMBL/GenBank/DDBJ whole genome shotgun (WGS) entry which is preliminary data.</text>
</comment>
<evidence type="ECO:0000313" key="2">
    <source>
        <dbReference type="Proteomes" id="UP000886865"/>
    </source>
</evidence>
<dbReference type="AlphaFoldDB" id="A0A9D1FGW5"/>
<reference evidence="1" key="2">
    <citation type="journal article" date="2021" name="PeerJ">
        <title>Extensive microbial diversity within the chicken gut microbiome revealed by metagenomics and culture.</title>
        <authorList>
            <person name="Gilroy R."/>
            <person name="Ravi A."/>
            <person name="Getino M."/>
            <person name="Pursley I."/>
            <person name="Horton D.L."/>
            <person name="Alikhan N.F."/>
            <person name="Baker D."/>
            <person name="Gharbi K."/>
            <person name="Hall N."/>
            <person name="Watson M."/>
            <person name="Adriaenssens E.M."/>
            <person name="Foster-Nyarko E."/>
            <person name="Jarju S."/>
            <person name="Secka A."/>
            <person name="Antonio M."/>
            <person name="Oren A."/>
            <person name="Chaudhuri R.R."/>
            <person name="La Ragione R."/>
            <person name="Hildebrand F."/>
            <person name="Pallen M.J."/>
        </authorList>
    </citation>
    <scope>NUCLEOTIDE SEQUENCE</scope>
    <source>
        <strain evidence="1">CHK152-2871</strain>
    </source>
</reference>
<dbReference type="Proteomes" id="UP000886865">
    <property type="component" value="Unassembled WGS sequence"/>
</dbReference>
<gene>
    <name evidence="1" type="ORF">IAA86_01060</name>
</gene>
<evidence type="ECO:0000313" key="1">
    <source>
        <dbReference type="EMBL" id="HIS73591.1"/>
    </source>
</evidence>
<reference evidence="1" key="1">
    <citation type="submission" date="2020-10" db="EMBL/GenBank/DDBJ databases">
        <authorList>
            <person name="Gilroy R."/>
        </authorList>
    </citation>
    <scope>NUCLEOTIDE SEQUENCE</scope>
    <source>
        <strain evidence="1">CHK152-2871</strain>
    </source>
</reference>
<dbReference type="EMBL" id="DVJQ01000010">
    <property type="protein sequence ID" value="HIS73591.1"/>
    <property type="molecule type" value="Genomic_DNA"/>
</dbReference>
<protein>
    <submittedName>
        <fullName evidence="1">Uncharacterized protein</fullName>
    </submittedName>
</protein>